<dbReference type="AlphaFoldDB" id="I4ESM9"/>
<evidence type="ECO:0000313" key="2">
    <source>
        <dbReference type="EMBL" id="CCH86392.1"/>
    </source>
</evidence>
<dbReference type="Gene3D" id="3.40.960.10">
    <property type="entry name" value="VSR Endonuclease"/>
    <property type="match status" value="1"/>
</dbReference>
<dbReference type="EMBL" id="FO203431">
    <property type="protein sequence ID" value="CCH86392.1"/>
    <property type="molecule type" value="Genomic_DNA"/>
</dbReference>
<dbReference type="STRING" id="477641.MODMU_0942"/>
<dbReference type="OMA" id="ERNINHH"/>
<dbReference type="SUPFAM" id="SSF52980">
    <property type="entry name" value="Restriction endonuclease-like"/>
    <property type="match status" value="1"/>
</dbReference>
<dbReference type="InterPro" id="IPR007569">
    <property type="entry name" value="DUF559"/>
</dbReference>
<dbReference type="Pfam" id="PF04480">
    <property type="entry name" value="DUF559"/>
    <property type="match status" value="1"/>
</dbReference>
<proteinExistence type="predicted"/>
<organism evidence="2 3">
    <name type="scientific">Modestobacter italicus (strain DSM 44449 / CECT 9708 / BC 501)</name>
    <dbReference type="NCBI Taxonomy" id="2732864"/>
    <lineage>
        <taxon>Bacteria</taxon>
        <taxon>Bacillati</taxon>
        <taxon>Actinomycetota</taxon>
        <taxon>Actinomycetes</taxon>
        <taxon>Geodermatophilales</taxon>
        <taxon>Geodermatophilaceae</taxon>
        <taxon>Modestobacter</taxon>
    </lineage>
</organism>
<dbReference type="KEGG" id="mmar:MODMU_0942"/>
<dbReference type="OrthoDB" id="5243722at2"/>
<name>I4ESM9_MODI5</name>
<protein>
    <recommendedName>
        <fullName evidence="1">DUF559 domain-containing protein</fullName>
    </recommendedName>
</protein>
<dbReference type="HOGENOM" id="CLU_052626_3_2_11"/>
<gene>
    <name evidence="2" type="ordered locus">MODMU_0942</name>
</gene>
<keyword evidence="3" id="KW-1185">Reference proteome</keyword>
<accession>I4ESM9</accession>
<dbReference type="eggNOG" id="COG2852">
    <property type="taxonomic scope" value="Bacteria"/>
</dbReference>
<dbReference type="InterPro" id="IPR011335">
    <property type="entry name" value="Restrct_endonuc-II-like"/>
</dbReference>
<evidence type="ECO:0000313" key="3">
    <source>
        <dbReference type="Proteomes" id="UP000006461"/>
    </source>
</evidence>
<feature type="domain" description="DUF559" evidence="1">
    <location>
        <begin position="232"/>
        <end position="296"/>
    </location>
</feature>
<sequence length="307" mass="34398">MDWRSAIRQTVKANDGLATRRQLLETVPAVVLDGHIGRRNLTRVFPHVYRLPDGAADDRAVLRAALLHAGPVAALSHTTALAVWGLRRLERPLHLTVDQGLKRAGASDLVVHRRLRFDPESEQCTERSGLRVTALPRSIVDAWPLMPVPERRPLVIDTARRRLVTAHQLRESLAERPNVPGRRTLRQTIELIADGCESELEAHGVLSVFQHRSLPRSVGQHPVELPTGRIKLDRAYPEVKLAVELDGAAHHTSPEDRRKDLARDRALAALGWVVLRFTYADVLRDPDGVRAKVLEVYRARQMQLNAG</sequence>
<evidence type="ECO:0000259" key="1">
    <source>
        <dbReference type="Pfam" id="PF04480"/>
    </source>
</evidence>
<reference evidence="2 3" key="1">
    <citation type="journal article" date="2012" name="J. Bacteriol.">
        <title>Genome Sequence of Radiation-Resistant Modestobacter marinus Strain BC501, a Representative Actinobacterium That Thrives on Calcareous Stone Surfaces.</title>
        <authorList>
            <person name="Normand P."/>
            <person name="Gury J."/>
            <person name="Pujic P."/>
            <person name="Chouaia B."/>
            <person name="Crotti E."/>
            <person name="Brusetti L."/>
            <person name="Daffonchio D."/>
            <person name="Vacherie B."/>
            <person name="Barbe V."/>
            <person name="Medigue C."/>
            <person name="Calteau A."/>
            <person name="Ghodhbane-Gtari F."/>
            <person name="Essoussi I."/>
            <person name="Nouioui I."/>
            <person name="Abbassi-Ghozzi I."/>
            <person name="Gtari M."/>
        </authorList>
    </citation>
    <scope>NUCLEOTIDE SEQUENCE [LARGE SCALE GENOMIC DNA]</scope>
    <source>
        <strain evidence="3">BC 501</strain>
    </source>
</reference>
<dbReference type="Proteomes" id="UP000006461">
    <property type="component" value="Chromosome"/>
</dbReference>